<reference evidence="9" key="1">
    <citation type="journal article" date="2020" name="mSystems">
        <title>Genome- and Community-Level Interaction Insights into Carbon Utilization and Element Cycling Functions of Hydrothermarchaeota in Hydrothermal Sediment.</title>
        <authorList>
            <person name="Zhou Z."/>
            <person name="Liu Y."/>
            <person name="Xu W."/>
            <person name="Pan J."/>
            <person name="Luo Z.H."/>
            <person name="Li M."/>
        </authorList>
    </citation>
    <scope>NUCLEOTIDE SEQUENCE [LARGE SCALE GENOMIC DNA]</scope>
    <source>
        <strain evidence="9">SpSt-508</strain>
    </source>
</reference>
<dbReference type="SUPFAM" id="SSF50249">
    <property type="entry name" value="Nucleic acid-binding proteins"/>
    <property type="match status" value="1"/>
</dbReference>
<keyword evidence="7" id="KW-0963">Cytoplasm</keyword>
<proteinExistence type="inferred from homology"/>
<dbReference type="NCBIfam" id="TIGR00457">
    <property type="entry name" value="asnS"/>
    <property type="match status" value="1"/>
</dbReference>
<dbReference type="PANTHER" id="PTHR22594:SF34">
    <property type="entry name" value="ASPARAGINE--TRNA LIGASE, MITOCHONDRIAL-RELATED"/>
    <property type="match status" value="1"/>
</dbReference>
<organism evidence="9">
    <name type="scientific">Schlesneria paludicola</name>
    <dbReference type="NCBI Taxonomy" id="360056"/>
    <lineage>
        <taxon>Bacteria</taxon>
        <taxon>Pseudomonadati</taxon>
        <taxon>Planctomycetota</taxon>
        <taxon>Planctomycetia</taxon>
        <taxon>Planctomycetales</taxon>
        <taxon>Planctomycetaceae</taxon>
        <taxon>Schlesneria</taxon>
    </lineage>
</organism>
<dbReference type="PROSITE" id="PS50862">
    <property type="entry name" value="AA_TRNA_LIGASE_II"/>
    <property type="match status" value="1"/>
</dbReference>
<dbReference type="CDD" id="cd00776">
    <property type="entry name" value="AsxRS_core"/>
    <property type="match status" value="1"/>
</dbReference>
<protein>
    <recommendedName>
        <fullName evidence="7">Asparagine--tRNA ligase</fullName>
        <ecNumber evidence="7">6.1.1.22</ecNumber>
    </recommendedName>
    <alternativeName>
        <fullName evidence="7">Asparaginyl-tRNA synthetase</fullName>
        <shortName evidence="7">AsnRS</shortName>
    </alternativeName>
</protein>
<keyword evidence="2 7" id="KW-0436">Ligase</keyword>
<evidence type="ECO:0000313" key="9">
    <source>
        <dbReference type="EMBL" id="HGT39142.1"/>
    </source>
</evidence>
<dbReference type="NCBIfam" id="NF003037">
    <property type="entry name" value="PRK03932.1"/>
    <property type="match status" value="1"/>
</dbReference>
<evidence type="ECO:0000256" key="6">
    <source>
        <dbReference type="ARBA" id="ARBA00023146"/>
    </source>
</evidence>
<comment type="catalytic activity">
    <reaction evidence="7">
        <text>tRNA(Asn) + L-asparagine + ATP = L-asparaginyl-tRNA(Asn) + AMP + diphosphate + H(+)</text>
        <dbReference type="Rhea" id="RHEA:11180"/>
        <dbReference type="Rhea" id="RHEA-COMP:9659"/>
        <dbReference type="Rhea" id="RHEA-COMP:9674"/>
        <dbReference type="ChEBI" id="CHEBI:15378"/>
        <dbReference type="ChEBI" id="CHEBI:30616"/>
        <dbReference type="ChEBI" id="CHEBI:33019"/>
        <dbReference type="ChEBI" id="CHEBI:58048"/>
        <dbReference type="ChEBI" id="CHEBI:78442"/>
        <dbReference type="ChEBI" id="CHEBI:78515"/>
        <dbReference type="ChEBI" id="CHEBI:456215"/>
        <dbReference type="EC" id="6.1.1.22"/>
    </reaction>
</comment>
<dbReference type="PANTHER" id="PTHR22594">
    <property type="entry name" value="ASPARTYL/LYSYL-TRNA SYNTHETASE"/>
    <property type="match status" value="1"/>
</dbReference>
<dbReference type="GO" id="GO:0006421">
    <property type="term" value="P:asparaginyl-tRNA aminoacylation"/>
    <property type="evidence" value="ECO:0007669"/>
    <property type="project" value="UniProtKB-UniRule"/>
</dbReference>
<dbReference type="InterPro" id="IPR012340">
    <property type="entry name" value="NA-bd_OB-fold"/>
</dbReference>
<dbReference type="EC" id="6.1.1.22" evidence="7"/>
<keyword evidence="4 7" id="KW-0067">ATP-binding</keyword>
<sequence length="480" mass="54258">MPRTKVAQILRVSQPGEKVDVRGWVRTKRESKGDFAFLEVNDGSCFGNVQVVVDAQVPDYHQLIKQVSTGASVAVEGEVVASPGKGQRVEVRARSLRVLGPADPATYPLQKKGHSFEFLREKAHLRPRTNTFGAMARVRNALCFAIHRFFQDRGFLYVNTPIITTSDCEGAGQIFQVTTLDLAKLAASGLHRETAGPKSEASAALAPAVDYTHDFFGKKAGLTVSGQLEAEIFACAVGDVYTFGPTFRAENSNTTRHLAEFWMVEPEMPFYELEDNMRLAEEFVRTIIREVLERCPDDLAFFNERIEPGLLAALHHIVERDFIRLTYTEAVEILQKSGHPFEFPVAWGHDLQSEHERFLTEQHCRQPVILTDYPRAIKSFYMRCNDDGRTVRAMDVLVPRIGEIIGGSQREERHDVLLDRMRECGLDPADYWWYLELRQYGTVPHAGFGLGLERTLQLITGMQNIRDCIPFPRVPKNAEF</sequence>
<evidence type="ECO:0000256" key="4">
    <source>
        <dbReference type="ARBA" id="ARBA00022840"/>
    </source>
</evidence>
<dbReference type="InterPro" id="IPR004365">
    <property type="entry name" value="NA-bd_OB_tRNA"/>
</dbReference>
<evidence type="ECO:0000259" key="8">
    <source>
        <dbReference type="PROSITE" id="PS50862"/>
    </source>
</evidence>
<evidence type="ECO:0000256" key="7">
    <source>
        <dbReference type="HAMAP-Rule" id="MF_00534"/>
    </source>
</evidence>
<comment type="similarity">
    <text evidence="1 7">Belongs to the class-II aminoacyl-tRNA synthetase family.</text>
</comment>
<dbReference type="InterPro" id="IPR004522">
    <property type="entry name" value="Asn-tRNA-ligase"/>
</dbReference>
<keyword evidence="3 7" id="KW-0547">Nucleotide-binding</keyword>
<dbReference type="AlphaFoldDB" id="A0A7C4LK47"/>
<dbReference type="GO" id="GO:0005737">
    <property type="term" value="C:cytoplasm"/>
    <property type="evidence" value="ECO:0007669"/>
    <property type="project" value="UniProtKB-SubCell"/>
</dbReference>
<evidence type="ECO:0000256" key="1">
    <source>
        <dbReference type="ARBA" id="ARBA00008226"/>
    </source>
</evidence>
<dbReference type="Pfam" id="PF01336">
    <property type="entry name" value="tRNA_anti-codon"/>
    <property type="match status" value="1"/>
</dbReference>
<evidence type="ECO:0000256" key="5">
    <source>
        <dbReference type="ARBA" id="ARBA00022917"/>
    </source>
</evidence>
<dbReference type="Gene3D" id="2.40.50.140">
    <property type="entry name" value="Nucleic acid-binding proteins"/>
    <property type="match status" value="1"/>
</dbReference>
<dbReference type="PRINTS" id="PR01042">
    <property type="entry name" value="TRNASYNTHASP"/>
</dbReference>
<dbReference type="Gene3D" id="3.30.930.10">
    <property type="entry name" value="Bira Bifunctional Protein, Domain 2"/>
    <property type="match status" value="1"/>
</dbReference>
<evidence type="ECO:0000256" key="2">
    <source>
        <dbReference type="ARBA" id="ARBA00022598"/>
    </source>
</evidence>
<dbReference type="GO" id="GO:0005524">
    <property type="term" value="F:ATP binding"/>
    <property type="evidence" value="ECO:0007669"/>
    <property type="project" value="UniProtKB-UniRule"/>
</dbReference>
<dbReference type="CDD" id="cd04318">
    <property type="entry name" value="EcAsnRS_like_N"/>
    <property type="match status" value="1"/>
</dbReference>
<dbReference type="Pfam" id="PF00152">
    <property type="entry name" value="tRNA-synt_2"/>
    <property type="match status" value="1"/>
</dbReference>
<dbReference type="HAMAP" id="MF_00534">
    <property type="entry name" value="Asn_tRNA_synth"/>
    <property type="match status" value="1"/>
</dbReference>
<comment type="subcellular location">
    <subcellularLocation>
        <location evidence="7">Cytoplasm</location>
    </subcellularLocation>
</comment>
<comment type="caution">
    <text evidence="9">The sequence shown here is derived from an EMBL/GenBank/DDBJ whole genome shotgun (WGS) entry which is preliminary data.</text>
</comment>
<dbReference type="InterPro" id="IPR004364">
    <property type="entry name" value="Aa-tRNA-synt_II"/>
</dbReference>
<feature type="domain" description="Aminoacyl-transfer RNA synthetases class-II family profile" evidence="8">
    <location>
        <begin position="137"/>
        <end position="470"/>
    </location>
</feature>
<name>A0A7C4LK47_9PLAN</name>
<dbReference type="InterPro" id="IPR002312">
    <property type="entry name" value="Asp/Asn-tRNA-synth_IIb"/>
</dbReference>
<keyword evidence="5 7" id="KW-0648">Protein biosynthesis</keyword>
<evidence type="ECO:0000256" key="3">
    <source>
        <dbReference type="ARBA" id="ARBA00022741"/>
    </source>
</evidence>
<dbReference type="GO" id="GO:0003676">
    <property type="term" value="F:nucleic acid binding"/>
    <property type="evidence" value="ECO:0007669"/>
    <property type="project" value="InterPro"/>
</dbReference>
<accession>A0A7C4LK47</accession>
<dbReference type="GO" id="GO:0004816">
    <property type="term" value="F:asparagine-tRNA ligase activity"/>
    <property type="evidence" value="ECO:0007669"/>
    <property type="project" value="UniProtKB-UniRule"/>
</dbReference>
<keyword evidence="6 7" id="KW-0030">Aminoacyl-tRNA synthetase</keyword>
<comment type="subunit">
    <text evidence="7">Homodimer.</text>
</comment>
<dbReference type="EMBL" id="DSVQ01000012">
    <property type="protein sequence ID" value="HGT39142.1"/>
    <property type="molecule type" value="Genomic_DNA"/>
</dbReference>
<dbReference type="FunFam" id="3.30.930.10:FF:000016">
    <property type="entry name" value="Asparagine--tRNA ligase"/>
    <property type="match status" value="1"/>
</dbReference>
<dbReference type="InterPro" id="IPR006195">
    <property type="entry name" value="aa-tRNA-synth_II"/>
</dbReference>
<gene>
    <name evidence="7" type="primary">asnS</name>
    <name evidence="9" type="ORF">ENS64_07745</name>
</gene>
<dbReference type="InterPro" id="IPR045864">
    <property type="entry name" value="aa-tRNA-synth_II/BPL/LPL"/>
</dbReference>
<dbReference type="SUPFAM" id="SSF55681">
    <property type="entry name" value="Class II aaRS and biotin synthetases"/>
    <property type="match status" value="1"/>
</dbReference>